<reference evidence="5" key="2">
    <citation type="submission" date="2025-09" db="UniProtKB">
        <authorList>
            <consortium name="Ensembl"/>
        </authorList>
    </citation>
    <scope>IDENTIFICATION</scope>
</reference>
<name>A0A672JXD0_SINGR</name>
<evidence type="ECO:0000313" key="5">
    <source>
        <dbReference type="Ensembl" id="ENSSGRP00000000868.1"/>
    </source>
</evidence>
<proteinExistence type="predicted"/>
<dbReference type="Pfam" id="PF12796">
    <property type="entry name" value="Ank_2"/>
    <property type="match status" value="2"/>
</dbReference>
<dbReference type="PANTHER" id="PTHR24203:SF45">
    <property type="entry name" value="ANKYRIN REPEAT DOMAIN 6"/>
    <property type="match status" value="1"/>
</dbReference>
<feature type="region of interest" description="Disordered" evidence="4">
    <location>
        <begin position="498"/>
        <end position="563"/>
    </location>
</feature>
<evidence type="ECO:0000313" key="6">
    <source>
        <dbReference type="Proteomes" id="UP000472262"/>
    </source>
</evidence>
<dbReference type="SUPFAM" id="SSF48403">
    <property type="entry name" value="Ankyrin repeat"/>
    <property type="match status" value="1"/>
</dbReference>
<feature type="repeat" description="ANK" evidence="3">
    <location>
        <begin position="76"/>
        <end position="108"/>
    </location>
</feature>
<organism evidence="5 6">
    <name type="scientific">Sinocyclocheilus grahami</name>
    <name type="common">Dianchi golden-line fish</name>
    <name type="synonym">Barbus grahami</name>
    <dbReference type="NCBI Taxonomy" id="75366"/>
    <lineage>
        <taxon>Eukaryota</taxon>
        <taxon>Metazoa</taxon>
        <taxon>Chordata</taxon>
        <taxon>Craniata</taxon>
        <taxon>Vertebrata</taxon>
        <taxon>Euteleostomi</taxon>
        <taxon>Actinopterygii</taxon>
        <taxon>Neopterygii</taxon>
        <taxon>Teleostei</taxon>
        <taxon>Ostariophysi</taxon>
        <taxon>Cypriniformes</taxon>
        <taxon>Cyprinidae</taxon>
        <taxon>Cyprininae</taxon>
        <taxon>Sinocyclocheilus</taxon>
    </lineage>
</organism>
<dbReference type="PROSITE" id="PS50297">
    <property type="entry name" value="ANK_REP_REGION"/>
    <property type="match status" value="5"/>
</dbReference>
<dbReference type="FunFam" id="1.25.40.20:FF:000293">
    <property type="entry name" value="Ankyrin repeat domain-containing protein 6"/>
    <property type="match status" value="1"/>
</dbReference>
<dbReference type="FunFam" id="1.25.40.20:FF:000731">
    <property type="entry name" value="Ankyrin repeat domain 6b"/>
    <property type="match status" value="1"/>
</dbReference>
<feature type="repeat" description="ANK" evidence="3">
    <location>
        <begin position="208"/>
        <end position="240"/>
    </location>
</feature>
<feature type="repeat" description="ANK" evidence="3">
    <location>
        <begin position="175"/>
        <end position="207"/>
    </location>
</feature>
<feature type="repeat" description="ANK" evidence="3">
    <location>
        <begin position="142"/>
        <end position="174"/>
    </location>
</feature>
<sequence>MNQQDASSVRALSERLLIASHKGQADHVVQLINKGAKVAITKNGRTPLHLAAYKGHIAVVRILLAAGCDLDIQDDGDQTALHRAAVLGNADVISALIQEGCALDRQDKDGNTALHEAAWHGFSQSVKLLVKAGANVHAKNKAGNTALHLAGQNGHAQSSKVLLLGGSHPDSKNSVGDTCLHVSARYNHVSVIRALLSAICSVTERNNAGDTALHIAAALNHRKTVRMLLEAGADSRINNNAGETALDQARENDNPEVALLLTKAPQSFTRGRTVRKRRDKMKTEGRAQSVPREEMLPRKEVACKYTPYKYCFQRLWHRFLVSKSSLCVLCVFLQLSPSDALIRRQNKQSDHKKKSKTERCSAVPPPPHNYKAYQLYTLYRGKDGKIMQAPLNGCRCEPLINKLENQLMATKEEMQSEIHTVQELMNSKMGQMERKNKHQVALDKITLERVSAERIECLHRIDKRAIQERLEGEKRQASVVNDLKNWCLSKIQSLETRLSGDRSATKLRPCYSPSTNQPEAKDGRETVAASTSPEDASSPCIVRPKQRSRACSDPHRAQDEPLELRPVPDQCCEHRNLKRRTQQRAKTKHNTQTMMSLGDHHTAEASFAQEQENMHALEVTQYFFEAVTLQMERWYERKIEEARWQANQRAQADRAALLDRISYLEDELRLLRTNKQEES</sequence>
<feature type="compositionally biased region" description="Basic and acidic residues" evidence="4">
    <location>
        <begin position="281"/>
        <end position="291"/>
    </location>
</feature>
<keyword evidence="2 3" id="KW-0040">ANK repeat</keyword>
<gene>
    <name evidence="5" type="primary">LOC107562345</name>
</gene>
<evidence type="ECO:0000256" key="1">
    <source>
        <dbReference type="ARBA" id="ARBA00022737"/>
    </source>
</evidence>
<keyword evidence="1" id="KW-0677">Repeat</keyword>
<feature type="region of interest" description="Disordered" evidence="4">
    <location>
        <begin position="343"/>
        <end position="364"/>
    </location>
</feature>
<feature type="compositionally biased region" description="Basic and acidic residues" evidence="4">
    <location>
        <begin position="550"/>
        <end position="563"/>
    </location>
</feature>
<evidence type="ECO:0000256" key="4">
    <source>
        <dbReference type="SAM" id="MobiDB-lite"/>
    </source>
</evidence>
<feature type="compositionally biased region" description="Basic residues" evidence="4">
    <location>
        <begin position="344"/>
        <end position="356"/>
    </location>
</feature>
<feature type="region of interest" description="Disordered" evidence="4">
    <location>
        <begin position="270"/>
        <end position="291"/>
    </location>
</feature>
<dbReference type="PRINTS" id="PR01415">
    <property type="entry name" value="ANKYRIN"/>
</dbReference>
<dbReference type="Ensembl" id="ENSSGRT00000000952.1">
    <property type="protein sequence ID" value="ENSSGRP00000000868.1"/>
    <property type="gene ID" value="ENSSGRG00000000279.1"/>
</dbReference>
<accession>A0A672JXD0</accession>
<dbReference type="PROSITE" id="PS50088">
    <property type="entry name" value="ANK_REPEAT"/>
    <property type="match status" value="6"/>
</dbReference>
<evidence type="ECO:0000256" key="2">
    <source>
        <dbReference type="ARBA" id="ARBA00023043"/>
    </source>
</evidence>
<dbReference type="Proteomes" id="UP000472262">
    <property type="component" value="Unassembled WGS sequence"/>
</dbReference>
<dbReference type="PANTHER" id="PTHR24203">
    <property type="entry name" value="ANKYRIN REPEAT FAMILY PROTEIN"/>
    <property type="match status" value="1"/>
</dbReference>
<feature type="repeat" description="ANK" evidence="3">
    <location>
        <begin position="43"/>
        <end position="75"/>
    </location>
</feature>
<dbReference type="Pfam" id="PF13637">
    <property type="entry name" value="Ank_4"/>
    <property type="match status" value="1"/>
</dbReference>
<reference evidence="5" key="1">
    <citation type="submission" date="2025-08" db="UniProtKB">
        <authorList>
            <consortium name="Ensembl"/>
        </authorList>
    </citation>
    <scope>IDENTIFICATION</scope>
</reference>
<dbReference type="Gene3D" id="1.25.40.20">
    <property type="entry name" value="Ankyrin repeat-containing domain"/>
    <property type="match status" value="3"/>
</dbReference>
<protein>
    <submittedName>
        <fullName evidence="5">Ankyrin repeat domain-containing protein 6-like</fullName>
    </submittedName>
</protein>
<dbReference type="InterPro" id="IPR002110">
    <property type="entry name" value="Ankyrin_rpt"/>
</dbReference>
<dbReference type="SMART" id="SM00248">
    <property type="entry name" value="ANK"/>
    <property type="match status" value="8"/>
</dbReference>
<dbReference type="AlphaFoldDB" id="A0A672JXD0"/>
<evidence type="ECO:0000256" key="3">
    <source>
        <dbReference type="PROSITE-ProRule" id="PRU00023"/>
    </source>
</evidence>
<dbReference type="InterPro" id="IPR036770">
    <property type="entry name" value="Ankyrin_rpt-contain_sf"/>
</dbReference>
<feature type="repeat" description="ANK" evidence="3">
    <location>
        <begin position="109"/>
        <end position="141"/>
    </location>
</feature>
<keyword evidence="6" id="KW-1185">Reference proteome</keyword>